<comment type="caution">
    <text evidence="2">The sequence shown here is derived from an EMBL/GenBank/DDBJ whole genome shotgun (WGS) entry which is preliminary data.</text>
</comment>
<keyword evidence="2" id="KW-0223">Dioxygenase</keyword>
<dbReference type="PROSITE" id="PS51819">
    <property type="entry name" value="VOC"/>
    <property type="match status" value="1"/>
</dbReference>
<evidence type="ECO:0000259" key="1">
    <source>
        <dbReference type="PROSITE" id="PS51819"/>
    </source>
</evidence>
<evidence type="ECO:0000313" key="3">
    <source>
        <dbReference type="Proteomes" id="UP000292958"/>
    </source>
</evidence>
<protein>
    <submittedName>
        <fullName evidence="2">Glyoxalase/bleomycin resistance protein/dioxygenase superfamily protein</fullName>
    </submittedName>
</protein>
<dbReference type="Proteomes" id="UP000292958">
    <property type="component" value="Unassembled WGS sequence"/>
</dbReference>
<keyword evidence="3" id="KW-1185">Reference proteome</keyword>
<dbReference type="InterPro" id="IPR004360">
    <property type="entry name" value="Glyas_Fos-R_dOase_dom"/>
</dbReference>
<dbReference type="EMBL" id="SHKW01000001">
    <property type="protein sequence ID" value="RZU43530.1"/>
    <property type="molecule type" value="Genomic_DNA"/>
</dbReference>
<dbReference type="RefSeq" id="WP_130422159.1">
    <property type="nucleotide sequence ID" value="NZ_SHKW01000001.1"/>
</dbReference>
<dbReference type="Gene3D" id="3.10.180.10">
    <property type="entry name" value="2,3-Dihydroxybiphenyl 1,2-Dioxygenase, domain 1"/>
    <property type="match status" value="1"/>
</dbReference>
<feature type="domain" description="VOC" evidence="1">
    <location>
        <begin position="13"/>
        <end position="121"/>
    </location>
</feature>
<sequence length="150" mass="17190">MRLDPAPPIAKTLFEGVNPILRIDSLTISLDYYVRTLGFKIQWEAPFFVCVSRDRCHLFLSEGDQGHRGTWIWAGVTDVDALFAEYTAAGARIRHPPTNYPWGREMQVADPDGNILRLGCETKGSEATGEWLDMEGHRWDFIKGRWHREV</sequence>
<gene>
    <name evidence="2" type="ORF">BDD14_5199</name>
</gene>
<dbReference type="OrthoDB" id="120274at2"/>
<dbReference type="InterPro" id="IPR029068">
    <property type="entry name" value="Glyas_Bleomycin-R_OHBP_Dase"/>
</dbReference>
<evidence type="ECO:0000313" key="2">
    <source>
        <dbReference type="EMBL" id="RZU43530.1"/>
    </source>
</evidence>
<dbReference type="AlphaFoldDB" id="A0A4Q7Z066"/>
<dbReference type="SUPFAM" id="SSF54593">
    <property type="entry name" value="Glyoxalase/Bleomycin resistance protein/Dihydroxybiphenyl dioxygenase"/>
    <property type="match status" value="1"/>
</dbReference>
<accession>A0A4Q7Z066</accession>
<dbReference type="InterPro" id="IPR037523">
    <property type="entry name" value="VOC_core"/>
</dbReference>
<dbReference type="GO" id="GO:0051213">
    <property type="term" value="F:dioxygenase activity"/>
    <property type="evidence" value="ECO:0007669"/>
    <property type="project" value="UniProtKB-KW"/>
</dbReference>
<reference evidence="2 3" key="1">
    <citation type="submission" date="2019-02" db="EMBL/GenBank/DDBJ databases">
        <title>Genomic Encyclopedia of Archaeal and Bacterial Type Strains, Phase II (KMG-II): from individual species to whole genera.</title>
        <authorList>
            <person name="Goeker M."/>
        </authorList>
    </citation>
    <scope>NUCLEOTIDE SEQUENCE [LARGE SCALE GENOMIC DNA]</scope>
    <source>
        <strain evidence="2 3">DSM 18101</strain>
    </source>
</reference>
<proteinExistence type="predicted"/>
<keyword evidence="2" id="KW-0560">Oxidoreductase</keyword>
<organism evidence="2 3">
    <name type="scientific">Edaphobacter modestus</name>
    <dbReference type="NCBI Taxonomy" id="388466"/>
    <lineage>
        <taxon>Bacteria</taxon>
        <taxon>Pseudomonadati</taxon>
        <taxon>Acidobacteriota</taxon>
        <taxon>Terriglobia</taxon>
        <taxon>Terriglobales</taxon>
        <taxon>Acidobacteriaceae</taxon>
        <taxon>Edaphobacter</taxon>
    </lineage>
</organism>
<dbReference type="Pfam" id="PF00903">
    <property type="entry name" value="Glyoxalase"/>
    <property type="match status" value="1"/>
</dbReference>
<name>A0A4Q7Z066_9BACT</name>